<accession>C0P4R3</accession>
<dbReference type="HOGENOM" id="CLU_2200815_0_0_1"/>
<evidence type="ECO:0000259" key="4">
    <source>
        <dbReference type="PROSITE" id="PS51393"/>
    </source>
</evidence>
<evidence type="ECO:0000256" key="3">
    <source>
        <dbReference type="ARBA" id="ARBA00023002"/>
    </source>
</evidence>
<feature type="domain" description="Lipoxygenase" evidence="4">
    <location>
        <begin position="1"/>
        <end position="108"/>
    </location>
</feature>
<dbReference type="AlphaFoldDB" id="C0P4R3"/>
<keyword evidence="1" id="KW-0479">Metal-binding</keyword>
<proteinExistence type="evidence at transcript level"/>
<protein>
    <recommendedName>
        <fullName evidence="4">Lipoxygenase domain-containing protein</fullName>
    </recommendedName>
</protein>
<dbReference type="InterPro" id="IPR000907">
    <property type="entry name" value="LipOase"/>
</dbReference>
<dbReference type="InterPro" id="IPR036226">
    <property type="entry name" value="LipOase_C_sf"/>
</dbReference>
<dbReference type="PROSITE" id="PS51393">
    <property type="entry name" value="LIPOXYGENASE_3"/>
    <property type="match status" value="1"/>
</dbReference>
<dbReference type="GO" id="GO:0046872">
    <property type="term" value="F:metal ion binding"/>
    <property type="evidence" value="ECO:0007669"/>
    <property type="project" value="UniProtKB-KW"/>
</dbReference>
<evidence type="ECO:0000256" key="2">
    <source>
        <dbReference type="ARBA" id="ARBA00022964"/>
    </source>
</evidence>
<dbReference type="EMBL" id="BT063282">
    <property type="protein sequence ID" value="ACN27979.1"/>
    <property type="molecule type" value="mRNA"/>
</dbReference>
<dbReference type="Pfam" id="PF00305">
    <property type="entry name" value="Lipoxygenase"/>
    <property type="match status" value="1"/>
</dbReference>
<reference evidence="5" key="2">
    <citation type="submission" date="2012-06" db="EMBL/GenBank/DDBJ databases">
        <authorList>
            <person name="Yu Y."/>
            <person name="Currie J."/>
            <person name="Lomeli R."/>
            <person name="Angelova A."/>
            <person name="Collura K."/>
            <person name="Wissotski M."/>
            <person name="Campos D."/>
            <person name="Kudrna D."/>
            <person name="Golser W."/>
            <person name="Ashely E."/>
            <person name="Descour A."/>
            <person name="Fernandes J."/>
            <person name="Soderlund C."/>
            <person name="Walbot V."/>
        </authorList>
    </citation>
    <scope>NUCLEOTIDE SEQUENCE</scope>
    <source>
        <strain evidence="5">B73</strain>
    </source>
</reference>
<dbReference type="InterPro" id="IPR013819">
    <property type="entry name" value="LipOase_C"/>
</dbReference>
<dbReference type="PANTHER" id="PTHR11771">
    <property type="entry name" value="LIPOXYGENASE"/>
    <property type="match status" value="1"/>
</dbReference>
<evidence type="ECO:0000256" key="1">
    <source>
        <dbReference type="ARBA" id="ARBA00022723"/>
    </source>
</evidence>
<sequence>MAVPDPSSPYKVLLLLMEDYPYASDGLAVWHAIEQCVTEYLAIYYPNDGALQADVELQAWWKEAREVATPTSSLKDEPWWPKMRTTAELAKACATIVWIAENISSFTN</sequence>
<keyword evidence="3" id="KW-0560">Oxidoreductase</keyword>
<reference evidence="5" key="1">
    <citation type="journal article" date="2009" name="PLoS Genet.">
        <title>Sequencing, mapping, and analysis of 27,455 maize full-length cDNAs.</title>
        <authorList>
            <person name="Soderlund C."/>
            <person name="Descour A."/>
            <person name="Kudrna D."/>
            <person name="Bomhoff M."/>
            <person name="Boyd L."/>
            <person name="Currie J."/>
            <person name="Angelova A."/>
            <person name="Collura K."/>
            <person name="Wissotski M."/>
            <person name="Ashley E."/>
            <person name="Morrow D."/>
            <person name="Fernandes J."/>
            <person name="Walbot V."/>
            <person name="Yu Y."/>
        </authorList>
    </citation>
    <scope>NUCLEOTIDE SEQUENCE</scope>
    <source>
        <strain evidence="5">B73</strain>
    </source>
</reference>
<organism evidence="5">
    <name type="scientific">Zea mays</name>
    <name type="common">Maize</name>
    <dbReference type="NCBI Taxonomy" id="4577"/>
    <lineage>
        <taxon>Eukaryota</taxon>
        <taxon>Viridiplantae</taxon>
        <taxon>Streptophyta</taxon>
        <taxon>Embryophyta</taxon>
        <taxon>Tracheophyta</taxon>
        <taxon>Spermatophyta</taxon>
        <taxon>Magnoliopsida</taxon>
        <taxon>Liliopsida</taxon>
        <taxon>Poales</taxon>
        <taxon>Poaceae</taxon>
        <taxon>PACMAD clade</taxon>
        <taxon>Panicoideae</taxon>
        <taxon>Andropogonodae</taxon>
        <taxon>Andropogoneae</taxon>
        <taxon>Tripsacinae</taxon>
        <taxon>Zea</taxon>
    </lineage>
</organism>
<keyword evidence="2" id="KW-0223">Dioxygenase</keyword>
<dbReference type="GO" id="GO:0016702">
    <property type="term" value="F:oxidoreductase activity, acting on single donors with incorporation of molecular oxygen, incorporation of two atoms of oxygen"/>
    <property type="evidence" value="ECO:0007669"/>
    <property type="project" value="InterPro"/>
</dbReference>
<dbReference type="Gene3D" id="1.20.245.10">
    <property type="entry name" value="Lipoxygenase-1, Domain 5"/>
    <property type="match status" value="1"/>
</dbReference>
<dbReference type="GO" id="GO:0034440">
    <property type="term" value="P:lipid oxidation"/>
    <property type="evidence" value="ECO:0007669"/>
    <property type="project" value="InterPro"/>
</dbReference>
<evidence type="ECO:0000313" key="5">
    <source>
        <dbReference type="EMBL" id="ACN27979.1"/>
    </source>
</evidence>
<name>C0P4R3_MAIZE</name>
<dbReference type="SUPFAM" id="SSF48484">
    <property type="entry name" value="Lipoxigenase"/>
    <property type="match status" value="1"/>
</dbReference>